<dbReference type="Gene3D" id="1.20.1560.10">
    <property type="entry name" value="ABC transporter type 1, transmembrane domain"/>
    <property type="match status" value="1"/>
</dbReference>
<evidence type="ECO:0000256" key="2">
    <source>
        <dbReference type="ARBA" id="ARBA00022692"/>
    </source>
</evidence>
<keyword evidence="2 7" id="KW-0812">Transmembrane</keyword>
<keyword evidence="3" id="KW-0547">Nucleotide-binding</keyword>
<evidence type="ECO:0000313" key="11">
    <source>
        <dbReference type="Proteomes" id="UP000248039"/>
    </source>
</evidence>
<evidence type="ECO:0000256" key="7">
    <source>
        <dbReference type="SAM" id="Phobius"/>
    </source>
</evidence>
<dbReference type="SUPFAM" id="SSF52540">
    <property type="entry name" value="P-loop containing nucleoside triphosphate hydrolases"/>
    <property type="match status" value="1"/>
</dbReference>
<comment type="subcellular location">
    <subcellularLocation>
        <location evidence="1">Cell membrane</location>
        <topology evidence="1">Multi-pass membrane protein</topology>
    </subcellularLocation>
</comment>
<dbReference type="OrthoDB" id="9806127at2"/>
<evidence type="ECO:0000256" key="3">
    <source>
        <dbReference type="ARBA" id="ARBA00022741"/>
    </source>
</evidence>
<feature type="transmembrane region" description="Helical" evidence="7">
    <location>
        <begin position="288"/>
        <end position="309"/>
    </location>
</feature>
<organism evidence="10 11">
    <name type="scientific">Streptomyces tateyamensis</name>
    <dbReference type="NCBI Taxonomy" id="565073"/>
    <lineage>
        <taxon>Bacteria</taxon>
        <taxon>Bacillati</taxon>
        <taxon>Actinomycetota</taxon>
        <taxon>Actinomycetes</taxon>
        <taxon>Kitasatosporales</taxon>
        <taxon>Streptomycetaceae</taxon>
        <taxon>Streptomyces</taxon>
    </lineage>
</organism>
<dbReference type="PANTHER" id="PTHR43394">
    <property type="entry name" value="ATP-DEPENDENT PERMEASE MDL1, MITOCHONDRIAL"/>
    <property type="match status" value="1"/>
</dbReference>
<keyword evidence="5 7" id="KW-1133">Transmembrane helix</keyword>
<dbReference type="SUPFAM" id="SSF90123">
    <property type="entry name" value="ABC transporter transmembrane region"/>
    <property type="match status" value="1"/>
</dbReference>
<dbReference type="CDD" id="cd03228">
    <property type="entry name" value="ABCC_MRP_Like"/>
    <property type="match status" value="1"/>
</dbReference>
<dbReference type="InterPro" id="IPR036640">
    <property type="entry name" value="ABC1_TM_sf"/>
</dbReference>
<dbReference type="EMBL" id="PYBW01000069">
    <property type="protein sequence ID" value="PYC77309.1"/>
    <property type="molecule type" value="Genomic_DNA"/>
</dbReference>
<dbReference type="PROSITE" id="PS50929">
    <property type="entry name" value="ABC_TM1F"/>
    <property type="match status" value="1"/>
</dbReference>
<dbReference type="Pfam" id="PF00005">
    <property type="entry name" value="ABC_tran"/>
    <property type="match status" value="1"/>
</dbReference>
<keyword evidence="11" id="KW-1185">Reference proteome</keyword>
<evidence type="ECO:0000259" key="9">
    <source>
        <dbReference type="PROSITE" id="PS50929"/>
    </source>
</evidence>
<dbReference type="InterPro" id="IPR003593">
    <property type="entry name" value="AAA+_ATPase"/>
</dbReference>
<dbReference type="GO" id="GO:0016887">
    <property type="term" value="F:ATP hydrolysis activity"/>
    <property type="evidence" value="ECO:0007669"/>
    <property type="project" value="InterPro"/>
</dbReference>
<proteinExistence type="predicted"/>
<name>A0A2V4NB89_9ACTN</name>
<dbReference type="GO" id="GO:0005886">
    <property type="term" value="C:plasma membrane"/>
    <property type="evidence" value="ECO:0007669"/>
    <property type="project" value="UniProtKB-SubCell"/>
</dbReference>
<feature type="domain" description="ABC transporter" evidence="8">
    <location>
        <begin position="350"/>
        <end position="588"/>
    </location>
</feature>
<accession>A0A2V4NB89</accession>
<dbReference type="InterPro" id="IPR003439">
    <property type="entry name" value="ABC_transporter-like_ATP-bd"/>
</dbReference>
<keyword evidence="4" id="KW-0067">ATP-binding</keyword>
<dbReference type="Gene3D" id="3.40.50.300">
    <property type="entry name" value="P-loop containing nucleotide triphosphate hydrolases"/>
    <property type="match status" value="1"/>
</dbReference>
<dbReference type="GO" id="GO:0015421">
    <property type="term" value="F:ABC-type oligopeptide transporter activity"/>
    <property type="evidence" value="ECO:0007669"/>
    <property type="project" value="TreeGrafter"/>
</dbReference>
<comment type="caution">
    <text evidence="10">The sequence shown here is derived from an EMBL/GenBank/DDBJ whole genome shotgun (WGS) entry which is preliminary data.</text>
</comment>
<feature type="transmembrane region" description="Helical" evidence="7">
    <location>
        <begin position="158"/>
        <end position="181"/>
    </location>
</feature>
<dbReference type="AlphaFoldDB" id="A0A2V4NB89"/>
<evidence type="ECO:0000256" key="6">
    <source>
        <dbReference type="ARBA" id="ARBA00023136"/>
    </source>
</evidence>
<dbReference type="PROSITE" id="PS50893">
    <property type="entry name" value="ABC_TRANSPORTER_2"/>
    <property type="match status" value="1"/>
</dbReference>
<dbReference type="Proteomes" id="UP000248039">
    <property type="component" value="Unassembled WGS sequence"/>
</dbReference>
<reference evidence="10 11" key="1">
    <citation type="submission" date="2018-03" db="EMBL/GenBank/DDBJ databases">
        <title>Bioinformatic expansion and discovery of thiopeptide antibiotics.</title>
        <authorList>
            <person name="Schwalen C.J."/>
            <person name="Hudson G.A."/>
            <person name="Mitchell D.A."/>
        </authorList>
    </citation>
    <scope>NUCLEOTIDE SEQUENCE [LARGE SCALE GENOMIC DNA]</scope>
    <source>
        <strain evidence="10 11">ATCC 21389</strain>
    </source>
</reference>
<dbReference type="GO" id="GO:0005524">
    <property type="term" value="F:ATP binding"/>
    <property type="evidence" value="ECO:0007669"/>
    <property type="project" value="UniProtKB-KW"/>
</dbReference>
<dbReference type="PROSITE" id="PS00211">
    <property type="entry name" value="ABC_TRANSPORTER_1"/>
    <property type="match status" value="1"/>
</dbReference>
<dbReference type="InterPro" id="IPR039421">
    <property type="entry name" value="Type_1_exporter"/>
</dbReference>
<gene>
    <name evidence="10" type="ORF">C7C46_19215</name>
</gene>
<feature type="domain" description="ABC transmembrane type-1" evidence="9">
    <location>
        <begin position="31"/>
        <end position="317"/>
    </location>
</feature>
<protein>
    <submittedName>
        <fullName evidence="10">ABC transporter</fullName>
    </submittedName>
</protein>
<feature type="transmembrane region" description="Helical" evidence="7">
    <location>
        <begin position="258"/>
        <end position="282"/>
    </location>
</feature>
<sequence length="610" mass="65041">MTARNMARRLPSLMRRTLGLAWRVDRGAITALLICQAISGLLGAFGLLATTGTIKALIASGHIIDRLHQAIPSIAVIAGAAGLRSLLGITVTALSSRISPKIAREAELMMLDAATAAELTAYDRPGYNDRFSAADRGVEVSRDLIGETQNLIASGASLIAAAGVLAVLHPVLLPLLVLAALPQGIASVRSARIGYVTMVKTHQDRRVLSLLRWYLVDKEPADQIRSGTMAPFLLEKYRAVGDRVTAATNNAAWRSAKVYVLGAIATGVATALVWGAVVLLLATGHMSLASAGTAFFALGAASSGLRGIVGYGADLYRTGLYLDDWSTFLDEAGGHRIDRGDQVPGSPLSVRAENLTYTYPSSDTPSLQKVTLEVRRGEVLALVGENGSGKTTLSKILAGLYLPTEGAVTWDGVDTCDLDSAALWKETAVVPQSYARFPLTARENITLGQPHGGDEAVHAAALASGAVDVLDDLRAGLDTLLAREMWGGQELSGGQWQRIAIARAFYRRSGLLVLDEPTSALDPRAEHRIFSGLRALARNRAVVLVSHRLANVAMADRIVVLDHGRIIQQGTFTELVADTSGLFHELWQLQNDRGIPNQREHTDPKESTAP</sequence>
<dbReference type="InterPro" id="IPR011527">
    <property type="entry name" value="ABC1_TM_dom"/>
</dbReference>
<evidence type="ECO:0000259" key="8">
    <source>
        <dbReference type="PROSITE" id="PS50893"/>
    </source>
</evidence>
<evidence type="ECO:0000256" key="1">
    <source>
        <dbReference type="ARBA" id="ARBA00004651"/>
    </source>
</evidence>
<dbReference type="SMART" id="SM00382">
    <property type="entry name" value="AAA"/>
    <property type="match status" value="1"/>
</dbReference>
<evidence type="ECO:0000256" key="5">
    <source>
        <dbReference type="ARBA" id="ARBA00022989"/>
    </source>
</evidence>
<dbReference type="PANTHER" id="PTHR43394:SF1">
    <property type="entry name" value="ATP-BINDING CASSETTE SUB-FAMILY B MEMBER 10, MITOCHONDRIAL"/>
    <property type="match status" value="1"/>
</dbReference>
<dbReference type="InterPro" id="IPR017871">
    <property type="entry name" value="ABC_transporter-like_CS"/>
</dbReference>
<dbReference type="InterPro" id="IPR027417">
    <property type="entry name" value="P-loop_NTPase"/>
</dbReference>
<keyword evidence="6 7" id="KW-0472">Membrane</keyword>
<evidence type="ECO:0000313" key="10">
    <source>
        <dbReference type="EMBL" id="PYC77309.1"/>
    </source>
</evidence>
<evidence type="ECO:0000256" key="4">
    <source>
        <dbReference type="ARBA" id="ARBA00022840"/>
    </source>
</evidence>